<feature type="compositionally biased region" description="Basic and acidic residues" evidence="1">
    <location>
        <begin position="25"/>
        <end position="35"/>
    </location>
</feature>
<organism evidence="4 5">
    <name type="scientific">Pholiota conissans</name>
    <dbReference type="NCBI Taxonomy" id="109636"/>
    <lineage>
        <taxon>Eukaryota</taxon>
        <taxon>Fungi</taxon>
        <taxon>Dikarya</taxon>
        <taxon>Basidiomycota</taxon>
        <taxon>Agaricomycotina</taxon>
        <taxon>Agaricomycetes</taxon>
        <taxon>Agaricomycetidae</taxon>
        <taxon>Agaricales</taxon>
        <taxon>Agaricineae</taxon>
        <taxon>Strophariaceae</taxon>
        <taxon>Pholiota</taxon>
    </lineage>
</organism>
<keyword evidence="2" id="KW-1133">Transmembrane helix</keyword>
<feature type="domain" description="DUF6535" evidence="3">
    <location>
        <begin position="38"/>
        <end position="211"/>
    </location>
</feature>
<feature type="transmembrane region" description="Helical" evidence="2">
    <location>
        <begin position="132"/>
        <end position="155"/>
    </location>
</feature>
<accession>A0A9P5ZB02</accession>
<keyword evidence="2" id="KW-0472">Membrane</keyword>
<evidence type="ECO:0000256" key="2">
    <source>
        <dbReference type="SAM" id="Phobius"/>
    </source>
</evidence>
<reference evidence="4" key="1">
    <citation type="submission" date="2020-11" db="EMBL/GenBank/DDBJ databases">
        <authorList>
            <consortium name="DOE Joint Genome Institute"/>
            <person name="Ahrendt S."/>
            <person name="Riley R."/>
            <person name="Andreopoulos W."/>
            <person name="Labutti K."/>
            <person name="Pangilinan J."/>
            <person name="Ruiz-Duenas F.J."/>
            <person name="Barrasa J.M."/>
            <person name="Sanchez-Garcia M."/>
            <person name="Camarero S."/>
            <person name="Miyauchi S."/>
            <person name="Serrano A."/>
            <person name="Linde D."/>
            <person name="Babiker R."/>
            <person name="Drula E."/>
            <person name="Ayuso-Fernandez I."/>
            <person name="Pacheco R."/>
            <person name="Padilla G."/>
            <person name="Ferreira P."/>
            <person name="Barriuso J."/>
            <person name="Kellner H."/>
            <person name="Castanera R."/>
            <person name="Alfaro M."/>
            <person name="Ramirez L."/>
            <person name="Pisabarro A.G."/>
            <person name="Kuo A."/>
            <person name="Tritt A."/>
            <person name="Lipzen A."/>
            <person name="He G."/>
            <person name="Yan M."/>
            <person name="Ng V."/>
            <person name="Cullen D."/>
            <person name="Martin F."/>
            <person name="Rosso M.-N."/>
            <person name="Henrissat B."/>
            <person name="Hibbett D."/>
            <person name="Martinez A.T."/>
            <person name="Grigoriev I.V."/>
        </authorList>
    </citation>
    <scope>NUCLEOTIDE SEQUENCE</scope>
    <source>
        <strain evidence="4">CIRM-BRFM 674</strain>
    </source>
</reference>
<name>A0A9P5ZB02_9AGAR</name>
<dbReference type="AlphaFoldDB" id="A0A9P5ZB02"/>
<feature type="region of interest" description="Disordered" evidence="1">
    <location>
        <begin position="1"/>
        <end position="38"/>
    </location>
</feature>
<keyword evidence="2" id="KW-0812">Transmembrane</keyword>
<evidence type="ECO:0000259" key="3">
    <source>
        <dbReference type="Pfam" id="PF20153"/>
    </source>
</evidence>
<proteinExistence type="predicted"/>
<dbReference type="Pfam" id="PF20153">
    <property type="entry name" value="DUF6535"/>
    <property type="match status" value="1"/>
</dbReference>
<evidence type="ECO:0000313" key="5">
    <source>
        <dbReference type="Proteomes" id="UP000807469"/>
    </source>
</evidence>
<dbReference type="EMBL" id="MU155147">
    <property type="protein sequence ID" value="KAF9484106.1"/>
    <property type="molecule type" value="Genomic_DNA"/>
</dbReference>
<dbReference type="InterPro" id="IPR045338">
    <property type="entry name" value="DUF6535"/>
</dbReference>
<evidence type="ECO:0000313" key="4">
    <source>
        <dbReference type="EMBL" id="KAF9484106.1"/>
    </source>
</evidence>
<sequence length="535" mass="61583">MDQESDISSTEAHDATARSATLEDPYEHAPPRPDSDPWAVLLKPEMDADKIRCAAWKEEVQTLLIFAGLFSAVVTSFVIESYKFLQPNPNDAIIGLLSQIANGPNNTTFSTGIPASVTIPFAPSPSSVRINIFWFISLVLSLTTVLIGTIGLQWLREHQSYHGFSPKEALAIFHMRKEMLKAWHVPQIFAALPLLLQGAVVLFLVGLIDFTLPLDTRLAVPVASIIGIVLLFLVITTVLPTIQPLVFLFGIFCFGQVPTPCAFKSPQSQAFRTLSRFLLHWVFPKPRPMEVPSYKLSRNAMPDDLSHPIRYARRRIFPHVHTIWHQKTWAKADLEWLGLRDSWHNGILDIHCGLFAYRQQVLRAGAFPLSDITQALVQSITETPSAKHTDEFLTAACYCFEDLSHTIWFDPEIWQHVDRVDRYNHYFQRLLRHQYNRQFFCMATFLIHGGVYSDMLYTLDPTLVNYVYPRRALFHRDQICTFLEILLENHDSQALDHYRIEMKLRIMQYFKESRTEALSTVRCTLWYYAFNQCYQ</sequence>
<dbReference type="Proteomes" id="UP000807469">
    <property type="component" value="Unassembled WGS sequence"/>
</dbReference>
<feature type="compositionally biased region" description="Polar residues" evidence="1">
    <location>
        <begin position="1"/>
        <end position="10"/>
    </location>
</feature>
<protein>
    <recommendedName>
        <fullName evidence="3">DUF6535 domain-containing protein</fullName>
    </recommendedName>
</protein>
<dbReference type="OrthoDB" id="3219854at2759"/>
<keyword evidence="5" id="KW-1185">Reference proteome</keyword>
<gene>
    <name evidence="4" type="ORF">BDN70DRAFT_989888</name>
</gene>
<evidence type="ECO:0000256" key="1">
    <source>
        <dbReference type="SAM" id="MobiDB-lite"/>
    </source>
</evidence>
<comment type="caution">
    <text evidence="4">The sequence shown here is derived from an EMBL/GenBank/DDBJ whole genome shotgun (WGS) entry which is preliminary data.</text>
</comment>
<feature type="transmembrane region" description="Helical" evidence="2">
    <location>
        <begin position="185"/>
        <end position="206"/>
    </location>
</feature>
<feature type="transmembrane region" description="Helical" evidence="2">
    <location>
        <begin position="218"/>
        <end position="239"/>
    </location>
</feature>